<dbReference type="EMBL" id="JH687404">
    <property type="protein sequence ID" value="EIM79501.1"/>
    <property type="molecule type" value="Genomic_DNA"/>
</dbReference>
<name>R7RW29_STEHR</name>
<evidence type="ECO:0000256" key="3">
    <source>
        <dbReference type="ARBA" id="ARBA00022833"/>
    </source>
</evidence>
<evidence type="ECO:0000313" key="7">
    <source>
        <dbReference type="EMBL" id="EIM79501.1"/>
    </source>
</evidence>
<evidence type="ECO:0000256" key="4">
    <source>
        <dbReference type="PROSITE-ProRule" id="PRU00134"/>
    </source>
</evidence>
<gene>
    <name evidence="7" type="ORF">STEHIDRAFT_143198</name>
</gene>
<keyword evidence="5" id="KW-0472">Membrane</keyword>
<dbReference type="Gene3D" id="6.10.140.2220">
    <property type="match status" value="1"/>
</dbReference>
<keyword evidence="5" id="KW-1133">Transmembrane helix</keyword>
<feature type="transmembrane region" description="Helical" evidence="5">
    <location>
        <begin position="116"/>
        <end position="138"/>
    </location>
</feature>
<dbReference type="SUPFAM" id="SSF144232">
    <property type="entry name" value="HIT/MYND zinc finger-like"/>
    <property type="match status" value="1"/>
</dbReference>
<sequence length="436" mass="48007">MDIAKFCTADNLPDVAVTLMKTLCRSHALFATTFSIVIDPEMVMETEGSCAYTYLSMLLRFVEVMTNHVSTICLTESERYLQICRKTRMFDAFERALENAHLSPDVIRKNAPIPCFLWSNVLTAFLFQGSVVSILMGLRSLLKDNPHLISIIRSEFPRPRILHGLLHVTFGVPHSDTLSWFVRTPSVRQPILMSWLLGYWALYALCEVDGDCMRRVCKSRRRKRCKACKWTKYCGEYCQKEDWEEHKLICGLAFDERAHATIRHYKDLVDTVTTPLLHSVCRCQNLPSALAVRFTLSAVAALLSFVATAHAAAASAAIVESAAVAATATAALDARSTAPRQLRMIGGKGQITWILDTHVGQTVSSMEGVAYFTGAALPTLQGNGTFNLTLPEGGQVVLKLFDELGNQVVDWDGSGRQTPAGSLLPAAGASIAGTWA</sequence>
<dbReference type="Proteomes" id="UP000053927">
    <property type="component" value="Unassembled WGS sequence"/>
</dbReference>
<evidence type="ECO:0000256" key="1">
    <source>
        <dbReference type="ARBA" id="ARBA00022723"/>
    </source>
</evidence>
<proteinExistence type="predicted"/>
<accession>R7RW29</accession>
<dbReference type="PROSITE" id="PS01360">
    <property type="entry name" value="ZF_MYND_1"/>
    <property type="match status" value="1"/>
</dbReference>
<dbReference type="PROSITE" id="PS50865">
    <property type="entry name" value="ZF_MYND_2"/>
    <property type="match status" value="1"/>
</dbReference>
<dbReference type="OrthoDB" id="432970at2759"/>
<dbReference type="KEGG" id="shs:STEHIDRAFT_143198"/>
<keyword evidence="5" id="KW-0812">Transmembrane</keyword>
<dbReference type="AlphaFoldDB" id="R7RW29"/>
<evidence type="ECO:0000313" key="8">
    <source>
        <dbReference type="Proteomes" id="UP000053927"/>
    </source>
</evidence>
<reference evidence="8" key="1">
    <citation type="journal article" date="2012" name="Science">
        <title>The Paleozoic origin of enzymatic lignin decomposition reconstructed from 31 fungal genomes.</title>
        <authorList>
            <person name="Floudas D."/>
            <person name="Binder M."/>
            <person name="Riley R."/>
            <person name="Barry K."/>
            <person name="Blanchette R.A."/>
            <person name="Henrissat B."/>
            <person name="Martinez A.T."/>
            <person name="Otillar R."/>
            <person name="Spatafora J.W."/>
            <person name="Yadav J.S."/>
            <person name="Aerts A."/>
            <person name="Benoit I."/>
            <person name="Boyd A."/>
            <person name="Carlson A."/>
            <person name="Copeland A."/>
            <person name="Coutinho P.M."/>
            <person name="de Vries R.P."/>
            <person name="Ferreira P."/>
            <person name="Findley K."/>
            <person name="Foster B."/>
            <person name="Gaskell J."/>
            <person name="Glotzer D."/>
            <person name="Gorecki P."/>
            <person name="Heitman J."/>
            <person name="Hesse C."/>
            <person name="Hori C."/>
            <person name="Igarashi K."/>
            <person name="Jurgens J.A."/>
            <person name="Kallen N."/>
            <person name="Kersten P."/>
            <person name="Kohler A."/>
            <person name="Kuees U."/>
            <person name="Kumar T.K.A."/>
            <person name="Kuo A."/>
            <person name="LaButti K."/>
            <person name="Larrondo L.F."/>
            <person name="Lindquist E."/>
            <person name="Ling A."/>
            <person name="Lombard V."/>
            <person name="Lucas S."/>
            <person name="Lundell T."/>
            <person name="Martin R."/>
            <person name="McLaughlin D.J."/>
            <person name="Morgenstern I."/>
            <person name="Morin E."/>
            <person name="Murat C."/>
            <person name="Nagy L.G."/>
            <person name="Nolan M."/>
            <person name="Ohm R.A."/>
            <person name="Patyshakuliyeva A."/>
            <person name="Rokas A."/>
            <person name="Ruiz-Duenas F.J."/>
            <person name="Sabat G."/>
            <person name="Salamov A."/>
            <person name="Samejima M."/>
            <person name="Schmutz J."/>
            <person name="Slot J.C."/>
            <person name="St John F."/>
            <person name="Stenlid J."/>
            <person name="Sun H."/>
            <person name="Sun S."/>
            <person name="Syed K."/>
            <person name="Tsang A."/>
            <person name="Wiebenga A."/>
            <person name="Young D."/>
            <person name="Pisabarro A."/>
            <person name="Eastwood D.C."/>
            <person name="Martin F."/>
            <person name="Cullen D."/>
            <person name="Grigoriev I.V."/>
            <person name="Hibbett D.S."/>
        </authorList>
    </citation>
    <scope>NUCLEOTIDE SEQUENCE [LARGE SCALE GENOMIC DNA]</scope>
    <source>
        <strain evidence="8">FP-91666</strain>
    </source>
</reference>
<dbReference type="RefSeq" id="XP_007311454.1">
    <property type="nucleotide sequence ID" value="XM_007311392.1"/>
</dbReference>
<feature type="domain" description="MYND-type" evidence="6">
    <location>
        <begin position="209"/>
        <end position="250"/>
    </location>
</feature>
<evidence type="ECO:0000256" key="2">
    <source>
        <dbReference type="ARBA" id="ARBA00022771"/>
    </source>
</evidence>
<dbReference type="GeneID" id="18799173"/>
<evidence type="ECO:0000256" key="5">
    <source>
        <dbReference type="SAM" id="Phobius"/>
    </source>
</evidence>
<keyword evidence="8" id="KW-1185">Reference proteome</keyword>
<evidence type="ECO:0000259" key="6">
    <source>
        <dbReference type="PROSITE" id="PS50865"/>
    </source>
</evidence>
<organism evidence="7 8">
    <name type="scientific">Stereum hirsutum (strain FP-91666)</name>
    <name type="common">White-rot fungus</name>
    <dbReference type="NCBI Taxonomy" id="721885"/>
    <lineage>
        <taxon>Eukaryota</taxon>
        <taxon>Fungi</taxon>
        <taxon>Dikarya</taxon>
        <taxon>Basidiomycota</taxon>
        <taxon>Agaricomycotina</taxon>
        <taxon>Agaricomycetes</taxon>
        <taxon>Russulales</taxon>
        <taxon>Stereaceae</taxon>
        <taxon>Stereum</taxon>
    </lineage>
</organism>
<dbReference type="InterPro" id="IPR002893">
    <property type="entry name" value="Znf_MYND"/>
</dbReference>
<dbReference type="Pfam" id="PF01753">
    <property type="entry name" value="zf-MYND"/>
    <property type="match status" value="1"/>
</dbReference>
<dbReference type="eggNOG" id="ENOG502RD12">
    <property type="taxonomic scope" value="Eukaryota"/>
</dbReference>
<keyword evidence="2 4" id="KW-0863">Zinc-finger</keyword>
<dbReference type="GO" id="GO:0008270">
    <property type="term" value="F:zinc ion binding"/>
    <property type="evidence" value="ECO:0007669"/>
    <property type="project" value="UniProtKB-KW"/>
</dbReference>
<keyword evidence="3" id="KW-0862">Zinc</keyword>
<keyword evidence="1" id="KW-0479">Metal-binding</keyword>
<protein>
    <recommendedName>
        <fullName evidence="6">MYND-type domain-containing protein</fullName>
    </recommendedName>
</protein>